<protein>
    <recommendedName>
        <fullName evidence="6">RNA polymerase I-specific transcription initiation factor RRN6-like protein</fullName>
    </recommendedName>
</protein>
<sequence length="992" mass="112024">MTFPSSVEHLPLPRSKQRTRIANRERDDGLNQIAPGKDPELRAEVVVGGTILDFGRSGGVGLERSKNGWEWVWASDEREDLRYNTGENSTCLFPATRSIAKEVNLSGKDMIDPSTKYIESLCSPYERYGLREALASILDEDPIDQAGPSNTSKQRGIPEKERDVYSGPKLALIENPRARIAKSLLAFPAGEVGHHLNISPFLPVNSTKVDQRSRLHFLPTHKSVERFPTPILQIIGSPVVSSSRIDREATALLVRLQSTTHLLNLIPDHTYIPPSSEAPVISQRTASLSYEDTEGRRHVDVALDPKIWSRVLVVDDCGGVWLWWEEKDNRNGRIEKSWNLRKIRDKITDERHEFFRIAFGTKPDTAMVISLREAVLIDLNDPNHPSTTLLTLQGRDRQFTSIDKTALQRRSQHTVLSTNHEVIWINESKPGAPVMSWKHDYGTSAELEVGVIPGLTSKDSCITLYSSIQRFMMVFPITKSTQLRSLSHPYHLNIPIDGLSSIIPFTPASFRHWRCLIGLTLDGAIQAIPILPANGKTSPTRSDLKKPVTELKTIWDEHVQALQERLRNEAKEEDRENVKSGRELDLRWAWLEINQSTRNAEQEVYFHPEEFEQYLRELDAPLEHLMTAADLARDSIYPEPTELQSHLLNALPIHPQASRTTLESLSQVNLSKHLPVISTFNQNLPILDNCRPPFRSMSSKDSSTNPELSPENIYEILKTSFPACSRNHTAQLALNLNLSTTILSSEPISLLNPQDEFQDTQVTEPDDLFTRAAGLSLSEKEPPKITYHHLVPKLDNLDEYEGPTSDVINGKDEDKEDGLQHLTARGLLGDWTLGTSPLKHTWTSWRKDQDHVETLQSQHARPIHSQTQIKTSLSQNERMIKPLPSPSQFRYSQPTHSLTQQPSYHFAHTPPILSTQPTKNRGLAPTFSLPNLKHYPPEVGMTRSSPPPQQDLGSSQPMEEPQWAATQVERGVFGGREKEKKKKKEKKRIGGF</sequence>
<feature type="region of interest" description="Disordered" evidence="1">
    <location>
        <begin position="141"/>
        <end position="161"/>
    </location>
</feature>
<accession>A0AAJ8M8F6</accession>
<evidence type="ECO:0000259" key="2">
    <source>
        <dbReference type="Pfam" id="PF10214"/>
    </source>
</evidence>
<dbReference type="Proteomes" id="UP000092730">
    <property type="component" value="Chromosome 2"/>
</dbReference>
<organism evidence="4 5">
    <name type="scientific">Kwoniella bestiolae CBS 10118</name>
    <dbReference type="NCBI Taxonomy" id="1296100"/>
    <lineage>
        <taxon>Eukaryota</taxon>
        <taxon>Fungi</taxon>
        <taxon>Dikarya</taxon>
        <taxon>Basidiomycota</taxon>
        <taxon>Agaricomycotina</taxon>
        <taxon>Tremellomycetes</taxon>
        <taxon>Tremellales</taxon>
        <taxon>Cryptococcaceae</taxon>
        <taxon>Kwoniella</taxon>
    </lineage>
</organism>
<evidence type="ECO:0000259" key="3">
    <source>
        <dbReference type="Pfam" id="PF20639"/>
    </source>
</evidence>
<feature type="domain" description="RRN6 beta-propeller" evidence="2">
    <location>
        <begin position="182"/>
        <end position="495"/>
    </location>
</feature>
<evidence type="ECO:0000313" key="4">
    <source>
        <dbReference type="EMBL" id="WVW81479.1"/>
    </source>
</evidence>
<reference evidence="4" key="2">
    <citation type="submission" date="2024-02" db="EMBL/GenBank/DDBJ databases">
        <title>Comparative genomics of Cryptococcus and Kwoniella reveals pathogenesis evolution and contrasting modes of karyotype evolution via chromosome fusion or intercentromeric recombination.</title>
        <authorList>
            <person name="Coelho M.A."/>
            <person name="David-Palma M."/>
            <person name="Shea T."/>
            <person name="Bowers K."/>
            <person name="McGinley-Smith S."/>
            <person name="Mohammad A.W."/>
            <person name="Gnirke A."/>
            <person name="Yurkov A.M."/>
            <person name="Nowrousian M."/>
            <person name="Sun S."/>
            <person name="Cuomo C.A."/>
            <person name="Heitman J."/>
        </authorList>
    </citation>
    <scope>NUCLEOTIDE SEQUENCE</scope>
    <source>
        <strain evidence="4">CBS 10118</strain>
    </source>
</reference>
<reference evidence="4" key="1">
    <citation type="submission" date="2013-07" db="EMBL/GenBank/DDBJ databases">
        <authorList>
            <consortium name="The Broad Institute Genome Sequencing Platform"/>
            <person name="Cuomo C."/>
            <person name="Litvintseva A."/>
            <person name="Chen Y."/>
            <person name="Heitman J."/>
            <person name="Sun S."/>
            <person name="Springer D."/>
            <person name="Dromer F."/>
            <person name="Young S.K."/>
            <person name="Zeng Q."/>
            <person name="Gargeya S."/>
            <person name="Fitzgerald M."/>
            <person name="Abouelleil A."/>
            <person name="Alvarado L."/>
            <person name="Berlin A.M."/>
            <person name="Chapman S.B."/>
            <person name="Dewar J."/>
            <person name="Goldberg J."/>
            <person name="Griggs A."/>
            <person name="Gujja S."/>
            <person name="Hansen M."/>
            <person name="Howarth C."/>
            <person name="Imamovic A."/>
            <person name="Larimer J."/>
            <person name="McCowan C."/>
            <person name="Murphy C."/>
            <person name="Pearson M."/>
            <person name="Priest M."/>
            <person name="Roberts A."/>
            <person name="Saif S."/>
            <person name="Shea T."/>
            <person name="Sykes S."/>
            <person name="Wortman J."/>
            <person name="Nusbaum C."/>
            <person name="Birren B."/>
        </authorList>
    </citation>
    <scope>NUCLEOTIDE SEQUENCE</scope>
    <source>
        <strain evidence="4">CBS 10118</strain>
    </source>
</reference>
<evidence type="ECO:0000256" key="1">
    <source>
        <dbReference type="SAM" id="MobiDB-lite"/>
    </source>
</evidence>
<dbReference type="InterPro" id="IPR048535">
    <property type="entry name" value="RRN6_beta-prop"/>
</dbReference>
<dbReference type="AlphaFoldDB" id="A0AAJ8M8F6"/>
<keyword evidence="5" id="KW-1185">Reference proteome</keyword>
<dbReference type="Pfam" id="PF20639">
    <property type="entry name" value="Rrn6_K-rich"/>
    <property type="match status" value="1"/>
</dbReference>
<feature type="domain" description="RRN6 K-rich C-terminal" evidence="3">
    <location>
        <begin position="827"/>
        <end position="992"/>
    </location>
</feature>
<dbReference type="PANTHER" id="PTHR28221:SF2">
    <property type="entry name" value="RNA POLYMERASE I-SPECIFIC TRANSCRIPTION INITIATION FACTOR RRN6"/>
    <property type="match status" value="1"/>
</dbReference>
<dbReference type="RefSeq" id="XP_065725747.1">
    <property type="nucleotide sequence ID" value="XM_065869675.1"/>
</dbReference>
<dbReference type="GeneID" id="30206573"/>
<feature type="compositionally biased region" description="Polar residues" evidence="1">
    <location>
        <begin position="886"/>
        <end position="903"/>
    </location>
</feature>
<dbReference type="EMBL" id="CP144542">
    <property type="protein sequence ID" value="WVW81479.1"/>
    <property type="molecule type" value="Genomic_DNA"/>
</dbReference>
<evidence type="ECO:0000313" key="5">
    <source>
        <dbReference type="Proteomes" id="UP000092730"/>
    </source>
</evidence>
<dbReference type="KEGG" id="kbi:30206573"/>
<gene>
    <name evidence="4" type="ORF">I302_103473</name>
</gene>
<dbReference type="Pfam" id="PF10214">
    <property type="entry name" value="Rrn6_beta-prop"/>
    <property type="match status" value="1"/>
</dbReference>
<feature type="compositionally biased region" description="Basic residues" evidence="1">
    <location>
        <begin position="979"/>
        <end position="992"/>
    </location>
</feature>
<dbReference type="PANTHER" id="PTHR28221">
    <property type="entry name" value="RNA POLYMERASE I-SPECIFIC TRANSCRIPTION INITIATION FACTOR RRN6"/>
    <property type="match status" value="1"/>
</dbReference>
<feature type="compositionally biased region" description="Polar residues" evidence="1">
    <location>
        <begin position="857"/>
        <end position="877"/>
    </location>
</feature>
<evidence type="ECO:0008006" key="6">
    <source>
        <dbReference type="Google" id="ProtNLM"/>
    </source>
</evidence>
<dbReference type="InterPro" id="IPR019350">
    <property type="entry name" value="RNA_pol_I-sp_TIF_RRN6-like"/>
</dbReference>
<name>A0AAJ8M8F6_9TREE</name>
<feature type="region of interest" description="Disordered" evidence="1">
    <location>
        <begin position="857"/>
        <end position="992"/>
    </location>
</feature>
<proteinExistence type="predicted"/>
<dbReference type="InterPro" id="IPR048536">
    <property type="entry name" value="Rrn6_K-rich"/>
</dbReference>